<evidence type="ECO:0000256" key="1">
    <source>
        <dbReference type="SAM" id="MobiDB-lite"/>
    </source>
</evidence>
<evidence type="ECO:0000256" key="2">
    <source>
        <dbReference type="SAM" id="Phobius"/>
    </source>
</evidence>
<feature type="transmembrane region" description="Helical" evidence="2">
    <location>
        <begin position="133"/>
        <end position="152"/>
    </location>
</feature>
<evidence type="ECO:0000313" key="4">
    <source>
        <dbReference type="Proteomes" id="UP001595898"/>
    </source>
</evidence>
<protein>
    <recommendedName>
        <fullName evidence="5">DUF2335 domain-containing protein</fullName>
    </recommendedName>
</protein>
<keyword evidence="2" id="KW-1133">Transmembrane helix</keyword>
<gene>
    <name evidence="3" type="ORF">ACFO5R_21745</name>
</gene>
<dbReference type="RefSeq" id="WP_250141290.1">
    <property type="nucleotide sequence ID" value="NZ_JALIQP010000003.1"/>
</dbReference>
<reference evidence="3 4" key="1">
    <citation type="journal article" date="2019" name="Int. J. Syst. Evol. Microbiol.">
        <title>The Global Catalogue of Microorganisms (GCM) 10K type strain sequencing project: providing services to taxonomists for standard genome sequencing and annotation.</title>
        <authorList>
            <consortium name="The Broad Institute Genomics Platform"/>
            <consortium name="The Broad Institute Genome Sequencing Center for Infectious Disease"/>
            <person name="Wu L."/>
            <person name="Ma J."/>
        </authorList>
    </citation>
    <scope>NUCLEOTIDE SEQUENCE [LARGE SCALE GENOMIC DNA]</scope>
    <source>
        <strain evidence="3 4">WLHS5</strain>
    </source>
</reference>
<evidence type="ECO:0008006" key="5">
    <source>
        <dbReference type="Google" id="ProtNLM"/>
    </source>
</evidence>
<organism evidence="3 4">
    <name type="scientific">Halosolutus amylolyticus</name>
    <dbReference type="NCBI Taxonomy" id="2932267"/>
    <lineage>
        <taxon>Archaea</taxon>
        <taxon>Methanobacteriati</taxon>
        <taxon>Methanobacteriota</taxon>
        <taxon>Stenosarchaea group</taxon>
        <taxon>Halobacteria</taxon>
        <taxon>Halobacteriales</taxon>
        <taxon>Natrialbaceae</taxon>
        <taxon>Halosolutus</taxon>
    </lineage>
</organism>
<name>A0ABD5PVE3_9EURY</name>
<feature type="transmembrane region" description="Helical" evidence="2">
    <location>
        <begin position="158"/>
        <end position="175"/>
    </location>
</feature>
<sequence>MRLTPSWFRSSPDAPSEERDEDADTTAGVTIYHTTGSEFSGEGVGESDRVGEFLPESNDSLLAIVEGMQTPVTVDEVTDELIGPARPSIEMWAAVHERLHRERLPALDASGDIEFDEAQGLVERPAQRGERNLLSLTALGAISIAFLVVLVALVSTSVLTAVLVTLVTTAAVWFVPG</sequence>
<keyword evidence="2" id="KW-0812">Transmembrane</keyword>
<dbReference type="AlphaFoldDB" id="A0ABD5PVE3"/>
<keyword evidence="4" id="KW-1185">Reference proteome</keyword>
<dbReference type="EMBL" id="JBHSFA010000011">
    <property type="protein sequence ID" value="MFC4544560.1"/>
    <property type="molecule type" value="Genomic_DNA"/>
</dbReference>
<accession>A0ABD5PVE3</accession>
<comment type="caution">
    <text evidence="3">The sequence shown here is derived from an EMBL/GenBank/DDBJ whole genome shotgun (WGS) entry which is preliminary data.</text>
</comment>
<dbReference type="Proteomes" id="UP001595898">
    <property type="component" value="Unassembled WGS sequence"/>
</dbReference>
<proteinExistence type="predicted"/>
<evidence type="ECO:0000313" key="3">
    <source>
        <dbReference type="EMBL" id="MFC4544560.1"/>
    </source>
</evidence>
<feature type="region of interest" description="Disordered" evidence="1">
    <location>
        <begin position="1"/>
        <end position="25"/>
    </location>
</feature>
<keyword evidence="2" id="KW-0472">Membrane</keyword>